<evidence type="ECO:0000313" key="1">
    <source>
        <dbReference type="EMBL" id="SAL04838.1"/>
    </source>
</evidence>
<evidence type="ECO:0000313" key="2">
    <source>
        <dbReference type="Proteomes" id="UP000071859"/>
    </source>
</evidence>
<evidence type="ECO:0008006" key="3">
    <source>
        <dbReference type="Google" id="ProtNLM"/>
    </source>
</evidence>
<name>A0A158EDB4_9BURK</name>
<dbReference type="Proteomes" id="UP000071859">
    <property type="component" value="Unassembled WGS sequence"/>
</dbReference>
<gene>
    <name evidence="1" type="ORF">AWB78_07156</name>
</gene>
<reference evidence="1" key="1">
    <citation type="submission" date="2016-01" db="EMBL/GenBank/DDBJ databases">
        <authorList>
            <person name="Peeters C."/>
        </authorList>
    </citation>
    <scope>NUCLEOTIDE SEQUENCE</scope>
    <source>
        <strain evidence="1">LMG 29321</strain>
    </source>
</reference>
<organism evidence="1 2">
    <name type="scientific">Caballeronia calidae</name>
    <dbReference type="NCBI Taxonomy" id="1777139"/>
    <lineage>
        <taxon>Bacteria</taxon>
        <taxon>Pseudomonadati</taxon>
        <taxon>Pseudomonadota</taxon>
        <taxon>Betaproteobacteria</taxon>
        <taxon>Burkholderiales</taxon>
        <taxon>Burkholderiaceae</taxon>
        <taxon>Caballeronia</taxon>
    </lineage>
</organism>
<dbReference type="OrthoDB" id="283948at2"/>
<accession>A0A158EDB4</accession>
<dbReference type="EMBL" id="FCOX02000069">
    <property type="protein sequence ID" value="SAL04838.1"/>
    <property type="molecule type" value="Genomic_DNA"/>
</dbReference>
<sequence length="214" mass="23227">MAPITEAQTVGLIERGATLAPLDRAVRLVAVLAGITPVEASNWPLDERDRALIEGRRAMFGPALPFVAHCRVCGEAMEGALDCDALLTLTGDPDAQVRAPSSRDLAEAARNDNPALLAAFCTSDLALAPEELEARLERACPLLDVRLELECEACGGTITERFDIACYFWQELERRAGQVLDEVHALARAYGWTEGEVLALSPARRRAYLDRIAA</sequence>
<protein>
    <recommendedName>
        <fullName evidence="3">Phage baseplate protein</fullName>
    </recommendedName>
</protein>
<dbReference type="AlphaFoldDB" id="A0A158EDB4"/>
<keyword evidence="2" id="KW-1185">Reference proteome</keyword>
<proteinExistence type="predicted"/>
<dbReference type="RefSeq" id="WP_062611204.1">
    <property type="nucleotide sequence ID" value="NZ_FCOX02000069.1"/>
</dbReference>
<comment type="caution">
    <text evidence="1">The sequence shown here is derived from an EMBL/GenBank/DDBJ whole genome shotgun (WGS) entry which is preliminary data.</text>
</comment>